<organism evidence="1">
    <name type="scientific">marine sediment metagenome</name>
    <dbReference type="NCBI Taxonomy" id="412755"/>
    <lineage>
        <taxon>unclassified sequences</taxon>
        <taxon>metagenomes</taxon>
        <taxon>ecological metagenomes</taxon>
    </lineage>
</organism>
<feature type="non-terminal residue" evidence="1">
    <location>
        <position position="1"/>
    </location>
</feature>
<sequence>SIIALLMAILMPAMSRAREQARIVVANAELYGIGIALEAYSMGSENKYPPTRAECSPDARKHIYALPQELIHQGYLPKGGEIGKILYAKIEDEFNQGSTYKYIAVGPKYDFFGTPLPNQHLYIPEGFPYSEEGKLVKYTEPEKSPLTWVLFSVGPKYDEQRLEQGNFPVKSGFPVIRNFWYSSQTRKGILTRMRLKRGRHIGTFLD</sequence>
<dbReference type="EMBL" id="BARS01006458">
    <property type="protein sequence ID" value="GAF68986.1"/>
    <property type="molecule type" value="Genomic_DNA"/>
</dbReference>
<evidence type="ECO:0000313" key="1">
    <source>
        <dbReference type="EMBL" id="GAF68986.1"/>
    </source>
</evidence>
<comment type="caution">
    <text evidence="1">The sequence shown here is derived from an EMBL/GenBank/DDBJ whole genome shotgun (WGS) entry which is preliminary data.</text>
</comment>
<accession>X0S176</accession>
<dbReference type="SUPFAM" id="SSF54523">
    <property type="entry name" value="Pili subunits"/>
    <property type="match status" value="1"/>
</dbReference>
<proteinExistence type="predicted"/>
<name>X0S176_9ZZZZ</name>
<protein>
    <submittedName>
        <fullName evidence="1">Uncharacterized protein</fullName>
    </submittedName>
</protein>
<dbReference type="AlphaFoldDB" id="X0S176"/>
<gene>
    <name evidence="1" type="ORF">S01H1_12566</name>
</gene>
<dbReference type="InterPro" id="IPR045584">
    <property type="entry name" value="Pilin-like"/>
</dbReference>
<reference evidence="1" key="1">
    <citation type="journal article" date="2014" name="Front. Microbiol.">
        <title>High frequency of phylogenetically diverse reductive dehalogenase-homologous genes in deep subseafloor sedimentary metagenomes.</title>
        <authorList>
            <person name="Kawai M."/>
            <person name="Futagami T."/>
            <person name="Toyoda A."/>
            <person name="Takaki Y."/>
            <person name="Nishi S."/>
            <person name="Hori S."/>
            <person name="Arai W."/>
            <person name="Tsubouchi T."/>
            <person name="Morono Y."/>
            <person name="Uchiyama I."/>
            <person name="Ito T."/>
            <person name="Fujiyama A."/>
            <person name="Inagaki F."/>
            <person name="Takami H."/>
        </authorList>
    </citation>
    <scope>NUCLEOTIDE SEQUENCE</scope>
    <source>
        <strain evidence="1">Expedition CK06-06</strain>
    </source>
</reference>
<dbReference type="Gene3D" id="3.30.700.10">
    <property type="entry name" value="Glycoprotein, Type 4 Pilin"/>
    <property type="match status" value="1"/>
</dbReference>